<sequence length="74" mass="8088">MVQEGGAEIAALNDWRTKVFGFAMNEVCFCDTNPLALPRSPGFDRQSLCKLLVDLESKFVLVPADKVADGVIMV</sequence>
<comment type="caution">
    <text evidence="1">The sequence shown here is derived from an EMBL/GenBank/DDBJ whole genome shotgun (WGS) entry which is preliminary data.</text>
</comment>
<protein>
    <submittedName>
        <fullName evidence="1">Uncharacterized protein</fullName>
    </submittedName>
</protein>
<organism evidence="1 2">
    <name type="scientific">Dreissena polymorpha</name>
    <name type="common">Zebra mussel</name>
    <name type="synonym">Mytilus polymorpha</name>
    <dbReference type="NCBI Taxonomy" id="45954"/>
    <lineage>
        <taxon>Eukaryota</taxon>
        <taxon>Metazoa</taxon>
        <taxon>Spiralia</taxon>
        <taxon>Lophotrochozoa</taxon>
        <taxon>Mollusca</taxon>
        <taxon>Bivalvia</taxon>
        <taxon>Autobranchia</taxon>
        <taxon>Heteroconchia</taxon>
        <taxon>Euheterodonta</taxon>
        <taxon>Imparidentia</taxon>
        <taxon>Neoheterodontei</taxon>
        <taxon>Myida</taxon>
        <taxon>Dreissenoidea</taxon>
        <taxon>Dreissenidae</taxon>
        <taxon>Dreissena</taxon>
    </lineage>
</organism>
<accession>A0A9D4K5X1</accession>
<reference evidence="1" key="2">
    <citation type="submission" date="2020-11" db="EMBL/GenBank/DDBJ databases">
        <authorList>
            <person name="McCartney M.A."/>
            <person name="Auch B."/>
            <person name="Kono T."/>
            <person name="Mallez S."/>
            <person name="Becker A."/>
            <person name="Gohl D.M."/>
            <person name="Silverstein K.A.T."/>
            <person name="Koren S."/>
            <person name="Bechman K.B."/>
            <person name="Herman A."/>
            <person name="Abrahante J.E."/>
            <person name="Garbe J."/>
        </authorList>
    </citation>
    <scope>NUCLEOTIDE SEQUENCE</scope>
    <source>
        <strain evidence="1">Duluth1</strain>
        <tissue evidence="1">Whole animal</tissue>
    </source>
</reference>
<gene>
    <name evidence="1" type="ORF">DPMN_106973</name>
</gene>
<reference evidence="1" key="1">
    <citation type="journal article" date="2019" name="bioRxiv">
        <title>The Genome of the Zebra Mussel, Dreissena polymorpha: A Resource for Invasive Species Research.</title>
        <authorList>
            <person name="McCartney M.A."/>
            <person name="Auch B."/>
            <person name="Kono T."/>
            <person name="Mallez S."/>
            <person name="Zhang Y."/>
            <person name="Obille A."/>
            <person name="Becker A."/>
            <person name="Abrahante J.E."/>
            <person name="Garbe J."/>
            <person name="Badalamenti J.P."/>
            <person name="Herman A."/>
            <person name="Mangelson H."/>
            <person name="Liachko I."/>
            <person name="Sullivan S."/>
            <person name="Sone E.D."/>
            <person name="Koren S."/>
            <person name="Silverstein K.A.T."/>
            <person name="Beckman K.B."/>
            <person name="Gohl D.M."/>
        </authorList>
    </citation>
    <scope>NUCLEOTIDE SEQUENCE</scope>
    <source>
        <strain evidence="1">Duluth1</strain>
        <tissue evidence="1">Whole animal</tissue>
    </source>
</reference>
<evidence type="ECO:0000313" key="1">
    <source>
        <dbReference type="EMBL" id="KAH3833660.1"/>
    </source>
</evidence>
<evidence type="ECO:0000313" key="2">
    <source>
        <dbReference type="Proteomes" id="UP000828390"/>
    </source>
</evidence>
<proteinExistence type="predicted"/>
<dbReference type="EMBL" id="JAIWYP010000004">
    <property type="protein sequence ID" value="KAH3833660.1"/>
    <property type="molecule type" value="Genomic_DNA"/>
</dbReference>
<name>A0A9D4K5X1_DREPO</name>
<dbReference type="Proteomes" id="UP000828390">
    <property type="component" value="Unassembled WGS sequence"/>
</dbReference>
<keyword evidence="2" id="KW-1185">Reference proteome</keyword>
<dbReference type="AlphaFoldDB" id="A0A9D4K5X1"/>